<dbReference type="HOGENOM" id="CLU_2651690_0_0_6"/>
<gene>
    <name evidence="1" type="ORF">HK44_017345</name>
</gene>
<dbReference type="Proteomes" id="UP000022611">
    <property type="component" value="Unassembled WGS sequence"/>
</dbReference>
<sequence>MPAPTDATNLITLANAAAWPIWPQRGQRHHQLRQLHHRYRASDGDHHRGRQRTEDCDTSLVTITFSEAVTASPMLT</sequence>
<evidence type="ECO:0000313" key="2">
    <source>
        <dbReference type="Proteomes" id="UP000022611"/>
    </source>
</evidence>
<reference evidence="1 2" key="1">
    <citation type="journal article" date="2011" name="J. Bacteriol.">
        <title>Draft genome sequence of the polycyclic aromatic hydrocarbon-degrading, genetically engineered bioluminescent bioreporter Pseudomonas fluorescens HK44.</title>
        <authorList>
            <person name="Chauhan A."/>
            <person name="Layton A.C."/>
            <person name="Williams D.E."/>
            <person name="Smartt A.E."/>
            <person name="Ripp S."/>
            <person name="Karpinets T.V."/>
            <person name="Brown S.D."/>
            <person name="Sayler G.S."/>
        </authorList>
    </citation>
    <scope>NUCLEOTIDE SEQUENCE [LARGE SCALE GENOMIC DNA]</scope>
    <source>
        <strain evidence="1 2">HK44</strain>
    </source>
</reference>
<comment type="caution">
    <text evidence="1">The sequence shown here is derived from an EMBL/GenBank/DDBJ whole genome shotgun (WGS) entry which is preliminary data.</text>
</comment>
<name>A0A010T1Q9_PSEFL</name>
<proteinExistence type="predicted"/>
<dbReference type="EMBL" id="AFOY02000021">
    <property type="protein sequence ID" value="EXF91607.1"/>
    <property type="molecule type" value="Genomic_DNA"/>
</dbReference>
<dbReference type="AlphaFoldDB" id="A0A010T1Q9"/>
<evidence type="ECO:0000313" key="1">
    <source>
        <dbReference type="EMBL" id="EXF91607.1"/>
    </source>
</evidence>
<accession>A0A010T1Q9</accession>
<protein>
    <submittedName>
        <fullName evidence="1">Uncharacterized protein</fullName>
    </submittedName>
</protein>
<organism evidence="1 2">
    <name type="scientific">Pseudomonas fluorescens HK44</name>
    <dbReference type="NCBI Taxonomy" id="1042209"/>
    <lineage>
        <taxon>Bacteria</taxon>
        <taxon>Pseudomonadati</taxon>
        <taxon>Pseudomonadota</taxon>
        <taxon>Gammaproteobacteria</taxon>
        <taxon>Pseudomonadales</taxon>
        <taxon>Pseudomonadaceae</taxon>
        <taxon>Pseudomonas</taxon>
    </lineage>
</organism>